<organism evidence="1 2">
    <name type="scientific">Catharanthus roseus</name>
    <name type="common">Madagascar periwinkle</name>
    <name type="synonym">Vinca rosea</name>
    <dbReference type="NCBI Taxonomy" id="4058"/>
    <lineage>
        <taxon>Eukaryota</taxon>
        <taxon>Viridiplantae</taxon>
        <taxon>Streptophyta</taxon>
        <taxon>Embryophyta</taxon>
        <taxon>Tracheophyta</taxon>
        <taxon>Spermatophyta</taxon>
        <taxon>Magnoliopsida</taxon>
        <taxon>eudicotyledons</taxon>
        <taxon>Gunneridae</taxon>
        <taxon>Pentapetalae</taxon>
        <taxon>asterids</taxon>
        <taxon>lamiids</taxon>
        <taxon>Gentianales</taxon>
        <taxon>Apocynaceae</taxon>
        <taxon>Rauvolfioideae</taxon>
        <taxon>Vinceae</taxon>
        <taxon>Catharanthinae</taxon>
        <taxon>Catharanthus</taxon>
    </lineage>
</organism>
<name>A0ACB9ZPP7_CATRO</name>
<sequence>MYWKKSWFFFPSTEAGIFLHCFSCWNFILLSRIFCCCCPDFCWFLPNFCFSFFWNFLLQKILLLAASLFVLLRSLFSCPLRLVFCCNLSARST</sequence>
<accession>A0ACB9ZPP7</accession>
<dbReference type="Proteomes" id="UP001060085">
    <property type="component" value="Linkage Group LG08"/>
</dbReference>
<evidence type="ECO:0000313" key="1">
    <source>
        <dbReference type="EMBL" id="KAI5648400.1"/>
    </source>
</evidence>
<keyword evidence="2" id="KW-1185">Reference proteome</keyword>
<dbReference type="EMBL" id="CM044708">
    <property type="protein sequence ID" value="KAI5648400.1"/>
    <property type="molecule type" value="Genomic_DNA"/>
</dbReference>
<proteinExistence type="predicted"/>
<protein>
    <submittedName>
        <fullName evidence="1">Uncharacterized protein</fullName>
    </submittedName>
</protein>
<gene>
    <name evidence="1" type="ORF">M9H77_34405</name>
</gene>
<comment type="caution">
    <text evidence="1">The sequence shown here is derived from an EMBL/GenBank/DDBJ whole genome shotgun (WGS) entry which is preliminary data.</text>
</comment>
<reference evidence="2" key="1">
    <citation type="journal article" date="2023" name="Nat. Plants">
        <title>Single-cell RNA sequencing provides a high-resolution roadmap for understanding the multicellular compartmentation of specialized metabolism.</title>
        <authorList>
            <person name="Sun S."/>
            <person name="Shen X."/>
            <person name="Li Y."/>
            <person name="Li Y."/>
            <person name="Wang S."/>
            <person name="Li R."/>
            <person name="Zhang H."/>
            <person name="Shen G."/>
            <person name="Guo B."/>
            <person name="Wei J."/>
            <person name="Xu J."/>
            <person name="St-Pierre B."/>
            <person name="Chen S."/>
            <person name="Sun C."/>
        </authorList>
    </citation>
    <scope>NUCLEOTIDE SEQUENCE [LARGE SCALE GENOMIC DNA]</scope>
</reference>
<evidence type="ECO:0000313" key="2">
    <source>
        <dbReference type="Proteomes" id="UP001060085"/>
    </source>
</evidence>